<evidence type="ECO:0000259" key="9">
    <source>
        <dbReference type="Pfam" id="PF07687"/>
    </source>
</evidence>
<name>A0A7W1XA90_9BACL</name>
<keyword evidence="6" id="KW-0482">Metalloprotease</keyword>
<comment type="cofactor">
    <cofactor evidence="8">
        <name>a divalent metal cation</name>
        <dbReference type="ChEBI" id="CHEBI:60240"/>
    </cofactor>
    <text evidence="8">Binds 2 divalent metal cations per subunit.</text>
</comment>
<dbReference type="NCBIfam" id="TIGR01883">
    <property type="entry name" value="PepT-like"/>
    <property type="match status" value="1"/>
</dbReference>
<reference evidence="10 11" key="1">
    <citation type="submission" date="2020-07" db="EMBL/GenBank/DDBJ databases">
        <authorList>
            <person name="Feng H."/>
        </authorList>
    </citation>
    <scope>NUCLEOTIDE SEQUENCE [LARGE SCALE GENOMIC DNA]</scope>
    <source>
        <strain evidence="11">s-11</strain>
    </source>
</reference>
<dbReference type="InterPro" id="IPR010162">
    <property type="entry name" value="PepT-like"/>
</dbReference>
<proteinExistence type="inferred from homology"/>
<evidence type="ECO:0000256" key="1">
    <source>
        <dbReference type="ARBA" id="ARBA00001947"/>
    </source>
</evidence>
<evidence type="ECO:0000256" key="8">
    <source>
        <dbReference type="PIRSR" id="PIRSR001123-2"/>
    </source>
</evidence>
<dbReference type="InterPro" id="IPR001261">
    <property type="entry name" value="ArgE/DapE_CS"/>
</dbReference>
<feature type="binding site" evidence="8">
    <location>
        <position position="345"/>
    </location>
    <ligand>
        <name>Zn(2+)</name>
        <dbReference type="ChEBI" id="CHEBI:29105"/>
        <label>2</label>
    </ligand>
</feature>
<evidence type="ECO:0000313" key="11">
    <source>
        <dbReference type="Proteomes" id="UP000530514"/>
    </source>
</evidence>
<comment type="similarity">
    <text evidence="7">Belongs to the peptidase M42 family.</text>
</comment>
<gene>
    <name evidence="10" type="ORF">H1164_08085</name>
</gene>
<dbReference type="GO" id="GO:0008237">
    <property type="term" value="F:metallopeptidase activity"/>
    <property type="evidence" value="ECO:0007669"/>
    <property type="project" value="UniProtKB-KW"/>
</dbReference>
<keyword evidence="2" id="KW-0645">Protease</keyword>
<dbReference type="SUPFAM" id="SSF53187">
    <property type="entry name" value="Zn-dependent exopeptidases"/>
    <property type="match status" value="1"/>
</dbReference>
<evidence type="ECO:0000313" key="10">
    <source>
        <dbReference type="EMBL" id="MBA4542859.1"/>
    </source>
</evidence>
<dbReference type="EMBL" id="JACEIP010000010">
    <property type="protein sequence ID" value="MBA4542859.1"/>
    <property type="molecule type" value="Genomic_DNA"/>
</dbReference>
<dbReference type="PIRSF" id="PIRSF001123">
    <property type="entry name" value="PepA_GA"/>
    <property type="match status" value="1"/>
</dbReference>
<keyword evidence="5" id="KW-0862">Zinc</keyword>
<dbReference type="Gene3D" id="3.30.70.360">
    <property type="match status" value="1"/>
</dbReference>
<dbReference type="Pfam" id="PF07687">
    <property type="entry name" value="M20_dimer"/>
    <property type="match status" value="1"/>
</dbReference>
<dbReference type="Proteomes" id="UP000530514">
    <property type="component" value="Unassembled WGS sequence"/>
</dbReference>
<accession>A0A7W1XA90</accession>
<comment type="cofactor">
    <cofactor evidence="1">
        <name>Zn(2+)</name>
        <dbReference type="ChEBI" id="CHEBI:29105"/>
    </cofactor>
</comment>
<keyword evidence="3 8" id="KW-0479">Metal-binding</keyword>
<dbReference type="SUPFAM" id="SSF55031">
    <property type="entry name" value="Bacterial exopeptidase dimerisation domain"/>
    <property type="match status" value="1"/>
</dbReference>
<dbReference type="RefSeq" id="WP_033101847.1">
    <property type="nucleotide sequence ID" value="NZ_JACEIP010000010.1"/>
</dbReference>
<evidence type="ECO:0000256" key="4">
    <source>
        <dbReference type="ARBA" id="ARBA00022801"/>
    </source>
</evidence>
<evidence type="ECO:0000256" key="6">
    <source>
        <dbReference type="ARBA" id="ARBA00023049"/>
    </source>
</evidence>
<organism evidence="10 11">
    <name type="scientific">Thermoactinomyces daqus</name>
    <dbReference type="NCBI Taxonomy" id="1329516"/>
    <lineage>
        <taxon>Bacteria</taxon>
        <taxon>Bacillati</taxon>
        <taxon>Bacillota</taxon>
        <taxon>Bacilli</taxon>
        <taxon>Bacillales</taxon>
        <taxon>Thermoactinomycetaceae</taxon>
        <taxon>Thermoactinomyces</taxon>
    </lineage>
</organism>
<dbReference type="GO" id="GO:0046872">
    <property type="term" value="F:metal ion binding"/>
    <property type="evidence" value="ECO:0007669"/>
    <property type="project" value="UniProtKB-UniRule"/>
</dbReference>
<dbReference type="AlphaFoldDB" id="A0A7W1XA90"/>
<feature type="domain" description="Peptidase M20 dimerisation" evidence="9">
    <location>
        <begin position="184"/>
        <end position="274"/>
    </location>
</feature>
<evidence type="ECO:0000256" key="7">
    <source>
        <dbReference type="PIRNR" id="PIRNR001123"/>
    </source>
</evidence>
<dbReference type="GO" id="GO:0004177">
    <property type="term" value="F:aminopeptidase activity"/>
    <property type="evidence" value="ECO:0007669"/>
    <property type="project" value="UniProtKB-UniRule"/>
</dbReference>
<dbReference type="InterPro" id="IPR011650">
    <property type="entry name" value="Peptidase_M20_dimer"/>
</dbReference>
<evidence type="ECO:0000256" key="2">
    <source>
        <dbReference type="ARBA" id="ARBA00022670"/>
    </source>
</evidence>
<dbReference type="OrthoDB" id="9776600at2"/>
<comment type="caution">
    <text evidence="10">The sequence shown here is derived from an EMBL/GenBank/DDBJ whole genome shotgun (WGS) entry which is preliminary data.</text>
</comment>
<protein>
    <submittedName>
        <fullName evidence="10">M20/M25/M40 family metallo-hydrolase</fullName>
    </submittedName>
</protein>
<keyword evidence="4 10" id="KW-0378">Hydrolase</keyword>
<dbReference type="Gene3D" id="3.40.630.10">
    <property type="entry name" value="Zn peptidases"/>
    <property type="match status" value="1"/>
</dbReference>
<dbReference type="InterPro" id="IPR008007">
    <property type="entry name" value="Peptidase_M42"/>
</dbReference>
<dbReference type="InterPro" id="IPR002933">
    <property type="entry name" value="Peptidase_M20"/>
</dbReference>
<dbReference type="PANTHER" id="PTHR42994">
    <property type="entry name" value="PEPTIDASE T"/>
    <property type="match status" value="1"/>
</dbReference>
<dbReference type="InterPro" id="IPR036264">
    <property type="entry name" value="Bact_exopeptidase_dim_dom"/>
</dbReference>
<dbReference type="Pfam" id="PF01546">
    <property type="entry name" value="Peptidase_M20"/>
    <property type="match status" value="1"/>
</dbReference>
<keyword evidence="11" id="KW-1185">Reference proteome</keyword>
<evidence type="ECO:0000256" key="5">
    <source>
        <dbReference type="ARBA" id="ARBA00022833"/>
    </source>
</evidence>
<dbReference type="GO" id="GO:0006508">
    <property type="term" value="P:proteolysis"/>
    <property type="evidence" value="ECO:0007669"/>
    <property type="project" value="UniProtKB-KW"/>
</dbReference>
<dbReference type="PANTHER" id="PTHR42994:SF2">
    <property type="entry name" value="PEPTIDASE"/>
    <property type="match status" value="1"/>
</dbReference>
<sequence length="381" mass="40462">MINKQRLIDEFIELVTTDSETGDERAICDLLKEKLTSLGLQVIEDDSAKLTGHGAGNLIATMPRTIQGAPKIYFTCHMDTVAPGKGIKPSIQGDYIVSDGTTILGSDDKAGLAALLEGLRVMQEQKLPHGQIQLIITAGEESGLIGSRHLEMKLVDADFGFAFDSDGPVGTIITSAPSQVKILATIHGKSAHAGVDPENGISAIQVASRAISKMRLGRIDAETTANIGKFQGGIASNVVPDRVEIVAEARSRNEVKLRAQVKHMVQAFEEAAEQFGARAEVETKVLYPGFKFTEEDVVVKKAKAAVEKVGRTPKIAASGGGSDANVIAGHGIPTVNLGIGYENIHTTKERMPIAELEKAAELVVELVGECAKVPVHSTTSK</sequence>
<evidence type="ECO:0000256" key="3">
    <source>
        <dbReference type="ARBA" id="ARBA00022723"/>
    </source>
</evidence>
<dbReference type="PROSITE" id="PS00759">
    <property type="entry name" value="ARGE_DAPE_CPG2_2"/>
    <property type="match status" value="1"/>
</dbReference>